<organism evidence="1 2">
    <name type="scientific">Purpureocillium lilacinum</name>
    <name type="common">Paecilomyces lilacinus</name>
    <dbReference type="NCBI Taxonomy" id="33203"/>
    <lineage>
        <taxon>Eukaryota</taxon>
        <taxon>Fungi</taxon>
        <taxon>Dikarya</taxon>
        <taxon>Ascomycota</taxon>
        <taxon>Pezizomycotina</taxon>
        <taxon>Sordariomycetes</taxon>
        <taxon>Hypocreomycetidae</taxon>
        <taxon>Hypocreales</taxon>
        <taxon>Ophiocordycipitaceae</taxon>
        <taxon>Purpureocillium</taxon>
    </lineage>
</organism>
<gene>
    <name evidence="1" type="ORF">ACCO45_005693</name>
</gene>
<evidence type="ECO:0000313" key="2">
    <source>
        <dbReference type="Proteomes" id="UP001638806"/>
    </source>
</evidence>
<name>A0ACC4DWE8_PURLI</name>
<comment type="caution">
    <text evidence="1">The sequence shown here is derived from an EMBL/GenBank/DDBJ whole genome shotgun (WGS) entry which is preliminary data.</text>
</comment>
<dbReference type="EMBL" id="JBGNUJ010000004">
    <property type="protein sequence ID" value="KAL3960576.1"/>
    <property type="molecule type" value="Genomic_DNA"/>
</dbReference>
<protein>
    <submittedName>
        <fullName evidence="1">Uncharacterized protein</fullName>
    </submittedName>
</protein>
<reference evidence="1" key="1">
    <citation type="submission" date="2024-12" db="EMBL/GenBank/DDBJ databases">
        <title>Comparative genomics and development of molecular markers within Purpureocillium lilacinum and among Purpureocillium species.</title>
        <authorList>
            <person name="Yeh Z.-Y."/>
            <person name="Ni N.-T."/>
            <person name="Lo P.-H."/>
            <person name="Mushyakhwo K."/>
            <person name="Lin C.-F."/>
            <person name="Nai Y.-S."/>
        </authorList>
    </citation>
    <scope>NUCLEOTIDE SEQUENCE</scope>
    <source>
        <strain evidence="1">NCHU-NPUST-175</strain>
    </source>
</reference>
<sequence length="302" mass="31852">MEQEAALVREKERQAHAAAAAGLPATSTWATAPCLGDQPLGQAWSGEGPCYQHCHCSFVLQQEDVGRDSTRRGGSQAEGTGRRCPVGLARHHLEELCEPRRQAEPESRSQCPLACAPAAGWATVGAGGKVKVPTGPASQGRSASVSSAKAPAPVSKPVSKPAPGGPTNGRTDPASAAMEEFSKWTRRELSRGLTDVTDISDFQADLDALPLDTGVIADAVYINSKTMDGRHFAEEYVRRKKLAQKGVVEKQPPTDSSKSPSSAGGWSEVAKRSNSTQPKESENGSIQGAGFKVVPSRKKGKK</sequence>
<keyword evidence="2" id="KW-1185">Reference proteome</keyword>
<accession>A0ACC4DWE8</accession>
<proteinExistence type="predicted"/>
<evidence type="ECO:0000313" key="1">
    <source>
        <dbReference type="EMBL" id="KAL3960576.1"/>
    </source>
</evidence>
<dbReference type="Proteomes" id="UP001638806">
    <property type="component" value="Unassembled WGS sequence"/>
</dbReference>